<evidence type="ECO:0000259" key="1">
    <source>
        <dbReference type="Pfam" id="PF00144"/>
    </source>
</evidence>
<dbReference type="Gene3D" id="3.40.710.10">
    <property type="entry name" value="DD-peptidase/beta-lactamase superfamily"/>
    <property type="match status" value="1"/>
</dbReference>
<dbReference type="PANTHER" id="PTHR43319:SF3">
    <property type="entry name" value="BETA-LACTAMASE-RELATED DOMAIN-CONTAINING PROTEIN"/>
    <property type="match status" value="1"/>
</dbReference>
<sequence>MAEIHGTYDDRFQPLVDELARRVDTGHEVGASLAVVQEGRTVVDVWGGHADAARTTPWVEDTITHVWSCTKTVTALAALVLHERGLVDVYEKVSAYWPEFAANGKADVEVRHLLAHASGVSGMDQPCTVEDLYDAQAAAARFAAQAPWWEPGTASGYHAINYGHLVGEVVRRVTGQSLAEFVAAEIAGPLGADFTIGLPRDAYPRVSPIIAPTGVEMPPGVQPGPLAMQTLGGPPLHATVALTDGWRAAEIGGANGHGNARSLARIQSAITNGGVVGGHKLLSPGTIDLIFDEQTSGPDLVLGAPLRWGIGYALVDPATQPYLPEGRICHWGGWGGSYVVNDLDRQMTATYAMNRMGNGLLGSHRGAGYLRTLYACVDA</sequence>
<dbReference type="InterPro" id="IPR001466">
    <property type="entry name" value="Beta-lactam-related"/>
</dbReference>
<organism evidence="2 3">
    <name type="scientific">Mumia zhuanghuii</name>
    <dbReference type="NCBI Taxonomy" id="2585211"/>
    <lineage>
        <taxon>Bacteria</taxon>
        <taxon>Bacillati</taxon>
        <taxon>Actinomycetota</taxon>
        <taxon>Actinomycetes</taxon>
        <taxon>Propionibacteriales</taxon>
        <taxon>Nocardioidaceae</taxon>
        <taxon>Mumia</taxon>
    </lineage>
</organism>
<dbReference type="InterPro" id="IPR012338">
    <property type="entry name" value="Beta-lactam/transpept-like"/>
</dbReference>
<dbReference type="Proteomes" id="UP000307768">
    <property type="component" value="Unassembled WGS sequence"/>
</dbReference>
<dbReference type="AlphaFoldDB" id="A0A5Q6S4C6"/>
<evidence type="ECO:0000313" key="2">
    <source>
        <dbReference type="EMBL" id="KAA1425228.1"/>
    </source>
</evidence>
<comment type="caution">
    <text evidence="2">The sequence shown here is derived from an EMBL/GenBank/DDBJ whole genome shotgun (WGS) entry which is preliminary data.</text>
</comment>
<dbReference type="Pfam" id="PF00144">
    <property type="entry name" value="Beta-lactamase"/>
    <property type="match status" value="1"/>
</dbReference>
<dbReference type="OrthoDB" id="9809635at2"/>
<dbReference type="InterPro" id="IPR052907">
    <property type="entry name" value="Beta-lactamase/esterase"/>
</dbReference>
<evidence type="ECO:0000313" key="3">
    <source>
        <dbReference type="Proteomes" id="UP000307768"/>
    </source>
</evidence>
<name>A0A5Q6S4C6_9ACTN</name>
<accession>A0A5Q6S4C6</accession>
<protein>
    <submittedName>
        <fullName evidence="2">Beta-lactamase family protein</fullName>
    </submittedName>
</protein>
<proteinExistence type="predicted"/>
<reference evidence="2 3" key="1">
    <citation type="submission" date="2019-09" db="EMBL/GenBank/DDBJ databases">
        <title>Mumia zhuanghuii sp. nov. isolated from the intestinal contents of plateau pika (Ochotona curzoniae) in the Qinghai-Tibet plateau of China.</title>
        <authorList>
            <person name="Tian Z."/>
        </authorList>
    </citation>
    <scope>NUCLEOTIDE SEQUENCE [LARGE SCALE GENOMIC DNA]</scope>
    <source>
        <strain evidence="3">350</strain>
    </source>
</reference>
<dbReference type="RefSeq" id="WP_149768403.1">
    <property type="nucleotide sequence ID" value="NZ_VDFQ02000001.1"/>
</dbReference>
<dbReference type="PANTHER" id="PTHR43319">
    <property type="entry name" value="BETA-LACTAMASE-RELATED"/>
    <property type="match status" value="1"/>
</dbReference>
<gene>
    <name evidence="2" type="ORF">FE697_005000</name>
</gene>
<dbReference type="EMBL" id="VDFQ02000001">
    <property type="protein sequence ID" value="KAA1425228.1"/>
    <property type="molecule type" value="Genomic_DNA"/>
</dbReference>
<feature type="domain" description="Beta-lactamase-related" evidence="1">
    <location>
        <begin position="20"/>
        <end position="358"/>
    </location>
</feature>
<dbReference type="SUPFAM" id="SSF56601">
    <property type="entry name" value="beta-lactamase/transpeptidase-like"/>
    <property type="match status" value="1"/>
</dbReference>